<dbReference type="GeneID" id="85305362"/>
<evidence type="ECO:0000313" key="2">
    <source>
        <dbReference type="Proteomes" id="UP001244011"/>
    </source>
</evidence>
<dbReference type="AlphaFoldDB" id="A0AAJ0C773"/>
<reference evidence="1" key="1">
    <citation type="submission" date="2023-06" db="EMBL/GenBank/DDBJ databases">
        <title>Genome-scale phylogeny and comparative genomics of the fungal order Sordariales.</title>
        <authorList>
            <consortium name="Lawrence Berkeley National Laboratory"/>
            <person name="Hensen N."/>
            <person name="Bonometti L."/>
            <person name="Westerberg I."/>
            <person name="Brannstrom I.O."/>
            <person name="Guillou S."/>
            <person name="Cros-Aarteil S."/>
            <person name="Calhoun S."/>
            <person name="Haridas S."/>
            <person name="Kuo A."/>
            <person name="Mondo S."/>
            <person name="Pangilinan J."/>
            <person name="Riley R."/>
            <person name="Labutti K."/>
            <person name="Andreopoulos B."/>
            <person name="Lipzen A."/>
            <person name="Chen C."/>
            <person name="Yanf M."/>
            <person name="Daum C."/>
            <person name="Ng V."/>
            <person name="Clum A."/>
            <person name="Steindorff A."/>
            <person name="Ohm R."/>
            <person name="Martin F."/>
            <person name="Silar P."/>
            <person name="Natvig D."/>
            <person name="Lalanne C."/>
            <person name="Gautier V."/>
            <person name="Ament-Velasquez S.L."/>
            <person name="Kruys A."/>
            <person name="Hutchinson M.I."/>
            <person name="Powell A.J."/>
            <person name="Barry K."/>
            <person name="Miller A.N."/>
            <person name="Grigoriev I.V."/>
            <person name="Debuchy R."/>
            <person name="Gladieux P."/>
            <person name="Thoren M.H."/>
            <person name="Johannesson H."/>
        </authorList>
    </citation>
    <scope>NUCLEOTIDE SEQUENCE</scope>
    <source>
        <strain evidence="1">8032-3</strain>
    </source>
</reference>
<gene>
    <name evidence="1" type="ORF">QBC33DRAFT_153223</name>
</gene>
<accession>A0AAJ0C773</accession>
<comment type="caution">
    <text evidence="1">The sequence shown here is derived from an EMBL/GenBank/DDBJ whole genome shotgun (WGS) entry which is preliminary data.</text>
</comment>
<sequence>MRFGWVEEFGVIHGKRGDSKFFLERRVSRKGGASIPPYIPLLPEVELAPSQRIQRAGVRRLGKMPFSFPTQSGPAFRSQNVGLSLLEFAVEAVRPEVEIMGLRQQLSFFGLVVPIKEILPTAAVSLLRASRNIYTQYMFDSIQPCQPTLDRSLTGHKMQLTRSPMSSSSLRSALPERASFAVVPRVLEKSQRLITVVKKKG</sequence>
<dbReference type="RefSeq" id="XP_060287627.1">
    <property type="nucleotide sequence ID" value="XM_060422175.1"/>
</dbReference>
<protein>
    <submittedName>
        <fullName evidence="1">Uncharacterized protein</fullName>
    </submittedName>
</protein>
<dbReference type="EMBL" id="MU838998">
    <property type="protein sequence ID" value="KAK1771414.1"/>
    <property type="molecule type" value="Genomic_DNA"/>
</dbReference>
<evidence type="ECO:0000313" key="1">
    <source>
        <dbReference type="EMBL" id="KAK1771414.1"/>
    </source>
</evidence>
<keyword evidence="2" id="KW-1185">Reference proteome</keyword>
<name>A0AAJ0C773_9PEZI</name>
<dbReference type="Proteomes" id="UP001244011">
    <property type="component" value="Unassembled WGS sequence"/>
</dbReference>
<organism evidence="1 2">
    <name type="scientific">Phialemonium atrogriseum</name>
    <dbReference type="NCBI Taxonomy" id="1093897"/>
    <lineage>
        <taxon>Eukaryota</taxon>
        <taxon>Fungi</taxon>
        <taxon>Dikarya</taxon>
        <taxon>Ascomycota</taxon>
        <taxon>Pezizomycotina</taxon>
        <taxon>Sordariomycetes</taxon>
        <taxon>Sordariomycetidae</taxon>
        <taxon>Cephalothecales</taxon>
        <taxon>Cephalothecaceae</taxon>
        <taxon>Phialemonium</taxon>
    </lineage>
</organism>
<proteinExistence type="predicted"/>